<accession>A0A8J4Y7W1</accession>
<evidence type="ECO:0000313" key="1">
    <source>
        <dbReference type="EMBL" id="KAG0719204.1"/>
    </source>
</evidence>
<dbReference type="Proteomes" id="UP000770661">
    <property type="component" value="Unassembled WGS sequence"/>
</dbReference>
<comment type="caution">
    <text evidence="1">The sequence shown here is derived from an EMBL/GenBank/DDBJ whole genome shotgun (WGS) entry which is preliminary data.</text>
</comment>
<name>A0A8J4Y7W1_CHIOP</name>
<evidence type="ECO:0000313" key="2">
    <source>
        <dbReference type="Proteomes" id="UP000770661"/>
    </source>
</evidence>
<gene>
    <name evidence="1" type="ORF">GWK47_050976</name>
</gene>
<reference evidence="1" key="1">
    <citation type="submission" date="2020-07" db="EMBL/GenBank/DDBJ databases">
        <title>The High-quality genome of the commercially important snow crab, Chionoecetes opilio.</title>
        <authorList>
            <person name="Jeong J.-H."/>
            <person name="Ryu S."/>
        </authorList>
    </citation>
    <scope>NUCLEOTIDE SEQUENCE</scope>
    <source>
        <strain evidence="1">MADBK_172401_WGS</strain>
        <tissue evidence="1">Digestive gland</tissue>
    </source>
</reference>
<keyword evidence="2" id="KW-1185">Reference proteome</keyword>
<dbReference type="AlphaFoldDB" id="A0A8J4Y7W1"/>
<dbReference type="EMBL" id="JACEEZ010014880">
    <property type="protein sequence ID" value="KAG0719204.1"/>
    <property type="molecule type" value="Genomic_DNA"/>
</dbReference>
<proteinExistence type="predicted"/>
<sequence>MYTSGAGEGVLYRMEPSSGPDMGVFNRFKERWAFIDQSHPDPPTPDELPPTLLNKRDTLLQEWAALFNTSHPAGRLQGRCWSSSSSAGWRERRPEGEVPANRAPSTRVRWMARAIYAAKITLFAAQLGGALFAVELSSLRRFTSSSLEVYVTRWFEAPVAAFAPANDLKTGRRPP</sequence>
<organism evidence="1 2">
    <name type="scientific">Chionoecetes opilio</name>
    <name type="common">Atlantic snow crab</name>
    <name type="synonym">Cancer opilio</name>
    <dbReference type="NCBI Taxonomy" id="41210"/>
    <lineage>
        <taxon>Eukaryota</taxon>
        <taxon>Metazoa</taxon>
        <taxon>Ecdysozoa</taxon>
        <taxon>Arthropoda</taxon>
        <taxon>Crustacea</taxon>
        <taxon>Multicrustacea</taxon>
        <taxon>Malacostraca</taxon>
        <taxon>Eumalacostraca</taxon>
        <taxon>Eucarida</taxon>
        <taxon>Decapoda</taxon>
        <taxon>Pleocyemata</taxon>
        <taxon>Brachyura</taxon>
        <taxon>Eubrachyura</taxon>
        <taxon>Majoidea</taxon>
        <taxon>Majidae</taxon>
        <taxon>Chionoecetes</taxon>
    </lineage>
</organism>
<protein>
    <submittedName>
        <fullName evidence="1">Uncharacterized protein</fullName>
    </submittedName>
</protein>